<keyword evidence="2" id="KW-0813">Transport</keyword>
<evidence type="ECO:0000256" key="3">
    <source>
        <dbReference type="ARBA" id="ARBA00022475"/>
    </source>
</evidence>
<dbReference type="EMBL" id="CAFBNE010000025">
    <property type="protein sequence ID" value="CAB4942848.1"/>
    <property type="molecule type" value="Genomic_DNA"/>
</dbReference>
<evidence type="ECO:0000256" key="1">
    <source>
        <dbReference type="ARBA" id="ARBA00004651"/>
    </source>
</evidence>
<dbReference type="AlphaFoldDB" id="A0A6J7JH31"/>
<reference evidence="10" key="1">
    <citation type="submission" date="2020-05" db="EMBL/GenBank/DDBJ databases">
        <authorList>
            <person name="Chiriac C."/>
            <person name="Salcher M."/>
            <person name="Ghai R."/>
            <person name="Kavagutti S V."/>
        </authorList>
    </citation>
    <scope>NUCLEOTIDE SEQUENCE</scope>
</reference>
<feature type="transmembrane region" description="Helical" evidence="8">
    <location>
        <begin position="140"/>
        <end position="163"/>
    </location>
</feature>
<dbReference type="GO" id="GO:0055085">
    <property type="term" value="P:transmembrane transport"/>
    <property type="evidence" value="ECO:0007669"/>
    <property type="project" value="InterPro"/>
</dbReference>
<dbReference type="InterPro" id="IPR035906">
    <property type="entry name" value="MetI-like_sf"/>
</dbReference>
<dbReference type="PROSITE" id="PS50928">
    <property type="entry name" value="ABC_TM1"/>
    <property type="match status" value="1"/>
</dbReference>
<name>A0A6J7JH31_9ZZZZ</name>
<evidence type="ECO:0000259" key="9">
    <source>
        <dbReference type="PROSITE" id="PS50928"/>
    </source>
</evidence>
<dbReference type="GO" id="GO:0005886">
    <property type="term" value="C:plasma membrane"/>
    <property type="evidence" value="ECO:0007669"/>
    <property type="project" value="UniProtKB-SubCell"/>
</dbReference>
<dbReference type="Gene3D" id="1.10.3720.10">
    <property type="entry name" value="MetI-like"/>
    <property type="match status" value="1"/>
</dbReference>
<evidence type="ECO:0000256" key="4">
    <source>
        <dbReference type="ARBA" id="ARBA00022692"/>
    </source>
</evidence>
<keyword evidence="6 8" id="KW-0472">Membrane</keyword>
<evidence type="ECO:0000256" key="6">
    <source>
        <dbReference type="ARBA" id="ARBA00023136"/>
    </source>
</evidence>
<evidence type="ECO:0000256" key="2">
    <source>
        <dbReference type="ARBA" id="ARBA00022448"/>
    </source>
</evidence>
<dbReference type="InterPro" id="IPR050366">
    <property type="entry name" value="BP-dependent_transpt_permease"/>
</dbReference>
<evidence type="ECO:0000256" key="5">
    <source>
        <dbReference type="ARBA" id="ARBA00022989"/>
    </source>
</evidence>
<dbReference type="SUPFAM" id="SSF161098">
    <property type="entry name" value="MetI-like"/>
    <property type="match status" value="1"/>
</dbReference>
<dbReference type="Pfam" id="PF00528">
    <property type="entry name" value="BPD_transp_1"/>
    <property type="match status" value="1"/>
</dbReference>
<dbReference type="PANTHER" id="PTHR43386">
    <property type="entry name" value="OLIGOPEPTIDE TRANSPORT SYSTEM PERMEASE PROTEIN APPC"/>
    <property type="match status" value="1"/>
</dbReference>
<comment type="subcellular location">
    <subcellularLocation>
        <location evidence="1">Cell membrane</location>
        <topology evidence="1">Multi-pass membrane protein</topology>
    </subcellularLocation>
</comment>
<feature type="domain" description="ABC transmembrane type-1" evidence="9">
    <location>
        <begin position="92"/>
        <end position="281"/>
    </location>
</feature>
<feature type="transmembrane region" description="Helical" evidence="8">
    <location>
        <begin position="256"/>
        <end position="277"/>
    </location>
</feature>
<evidence type="ECO:0000313" key="10">
    <source>
        <dbReference type="EMBL" id="CAB4942848.1"/>
    </source>
</evidence>
<feature type="transmembrane region" description="Helical" evidence="8">
    <location>
        <begin position="34"/>
        <end position="53"/>
    </location>
</feature>
<feature type="transmembrane region" description="Helical" evidence="8">
    <location>
        <begin position="217"/>
        <end position="236"/>
    </location>
</feature>
<evidence type="ECO:0000256" key="8">
    <source>
        <dbReference type="SAM" id="Phobius"/>
    </source>
</evidence>
<accession>A0A6J7JH31</accession>
<dbReference type="InterPro" id="IPR000515">
    <property type="entry name" value="MetI-like"/>
</dbReference>
<gene>
    <name evidence="10" type="ORF">UFOPK3772_01039</name>
</gene>
<feature type="region of interest" description="Disordered" evidence="7">
    <location>
        <begin position="288"/>
        <end position="307"/>
    </location>
</feature>
<organism evidence="10">
    <name type="scientific">freshwater metagenome</name>
    <dbReference type="NCBI Taxonomy" id="449393"/>
    <lineage>
        <taxon>unclassified sequences</taxon>
        <taxon>metagenomes</taxon>
        <taxon>ecological metagenomes</taxon>
    </lineage>
</organism>
<evidence type="ECO:0000256" key="7">
    <source>
        <dbReference type="SAM" id="MobiDB-lite"/>
    </source>
</evidence>
<keyword evidence="4 8" id="KW-0812">Transmembrane</keyword>
<dbReference type="CDD" id="cd06261">
    <property type="entry name" value="TM_PBP2"/>
    <property type="match status" value="1"/>
</dbReference>
<dbReference type="PANTHER" id="PTHR43386:SF25">
    <property type="entry name" value="PEPTIDE ABC TRANSPORTER PERMEASE PROTEIN"/>
    <property type="match status" value="1"/>
</dbReference>
<keyword evidence="5 8" id="KW-1133">Transmembrane helix</keyword>
<keyword evidence="3" id="KW-1003">Cell membrane</keyword>
<proteinExistence type="predicted"/>
<feature type="transmembrane region" description="Helical" evidence="8">
    <location>
        <begin position="93"/>
        <end position="119"/>
    </location>
</feature>
<protein>
    <submittedName>
        <fullName evidence="10">Unannotated protein</fullName>
    </submittedName>
</protein>
<sequence length="307" mass="32312">MPLSDKRQSKTAKAPHRGIRRNLHDALGTGRGQFGFALVALVVLVAVVGPFVAPHSAVEFTTAPYASPGGRNGFLGGDTLGRDVFSRVLHGGWVLLLLAATATLAGVVVGAMLAVVAAYRGGWVETLIMRGVDVGLAVPQMVLALLLVSVSGASLWLVVFAVASSQGPQVARVMYSSTQDIVERDYVKVARMWGTPSLKVVRREVLPNLMSPLMVDAGIRLSFSIIIVAGLAFLGFGRQPPAADWGVMINENRLGLLTNPWGVIAPAILLILLAIGANTFTDAIARTTLSESQSEPEPTADTAVPSE</sequence>